<dbReference type="PANTHER" id="PTHR11113">
    <property type="entry name" value="N-ACETYLGLUCOSAMINE-6-PHOSPHATE DEACETYLASE"/>
    <property type="match status" value="1"/>
</dbReference>
<feature type="domain" description="Adenine deaminase C-terminal" evidence="6">
    <location>
        <begin position="410"/>
        <end position="571"/>
    </location>
</feature>
<evidence type="ECO:0000259" key="6">
    <source>
        <dbReference type="Pfam" id="PF13382"/>
    </source>
</evidence>
<dbReference type="AlphaFoldDB" id="A0A7X0LTZ9"/>
<organism evidence="7 8">
    <name type="scientific">Bacillus benzoevorans</name>
    <dbReference type="NCBI Taxonomy" id="1456"/>
    <lineage>
        <taxon>Bacteria</taxon>
        <taxon>Bacillati</taxon>
        <taxon>Bacillota</taxon>
        <taxon>Bacilli</taxon>
        <taxon>Bacillales</taxon>
        <taxon>Bacillaceae</taxon>
        <taxon>Bacillus</taxon>
    </lineage>
</organism>
<reference evidence="7 8" key="1">
    <citation type="submission" date="2020-08" db="EMBL/GenBank/DDBJ databases">
        <title>Genomic Encyclopedia of Type Strains, Phase IV (KMG-IV): sequencing the most valuable type-strain genomes for metagenomic binning, comparative biology and taxonomic classification.</title>
        <authorList>
            <person name="Goeker M."/>
        </authorList>
    </citation>
    <scope>NUCLEOTIDE SEQUENCE [LARGE SCALE GENOMIC DNA]</scope>
    <source>
        <strain evidence="7 8">DSM 5391</strain>
    </source>
</reference>
<dbReference type="Pfam" id="PF13382">
    <property type="entry name" value="Adenine_deam_C"/>
    <property type="match status" value="1"/>
</dbReference>
<name>A0A7X0LTZ9_9BACI</name>
<dbReference type="InterPro" id="IPR006680">
    <property type="entry name" value="Amidohydro-rel"/>
</dbReference>
<sequence length="590" mass="67439">MDNRVYRWGNNQIRKQIEVLDEVILPHMILKNATYLNTYLHQWLAANIWIYEDRIVYVGEKLPEHIDGCEVIDCEGQYLVPGYIEPHAHPSQLYNPLTLAKHAGQFGTTTLINDNLTFFLQLTNQSSFKLLNDFHSIPTSMYWWCRFDGNTMLLDQHALFNDERILPWIQHPSVLQGGELTEWPKLINGDNEMLTWLQETKRLHKKVEGHFPGASERTLAKFTLMGVDCDHEAMTGQEALTRIMQGYAVSLRQSSIRPDLDRLLSELIQLGVQQFERFFFTTDGSHPSFYENGMTDELIKKAIDHGIPLIDAYLMASYNVARYYNLEHLHGSIATGRIANINILEGKENPTPISVLAKGKWMKRNNQAHDNSASFDWRKYQLSPLDLKWTLQEEDLIFSTTKGIFLKNNVITNPYESEIDIGRDELSLDHGECFLMLVGRDGSWRVNTLLKGFAQNLGGFASSYCGAGNIIIIGKSKKDMKIAFERMKAIGGGMVLAENNQIIHEIPLPLSGIMSDLEMDALIKEEKKMIGLLKERGYQYKDPAFTLLFLPGTHLPFIRLTEKGLYDVKNRKVLVPSIEMNRKEGVLGEI</sequence>
<dbReference type="Pfam" id="PF01979">
    <property type="entry name" value="Amidohydro_1"/>
    <property type="match status" value="1"/>
</dbReference>
<accession>A0A7X0LTZ9</accession>
<protein>
    <recommendedName>
        <fullName evidence="2">adenine deaminase</fullName>
        <ecNumber evidence="2">3.5.4.2</ecNumber>
    </recommendedName>
</protein>
<comment type="caution">
    <text evidence="7">The sequence shown here is derived from an EMBL/GenBank/DDBJ whole genome shotgun (WGS) entry which is preliminary data.</text>
</comment>
<evidence type="ECO:0000313" key="8">
    <source>
        <dbReference type="Proteomes" id="UP000531594"/>
    </source>
</evidence>
<dbReference type="EMBL" id="JACHGK010000002">
    <property type="protein sequence ID" value="MBB6444416.1"/>
    <property type="molecule type" value="Genomic_DNA"/>
</dbReference>
<dbReference type="InterPro" id="IPR032466">
    <property type="entry name" value="Metal_Hydrolase"/>
</dbReference>
<keyword evidence="3 7" id="KW-0378">Hydrolase</keyword>
<dbReference type="InterPro" id="IPR026912">
    <property type="entry name" value="Adenine_deam_C"/>
</dbReference>
<keyword evidence="8" id="KW-1185">Reference proteome</keyword>
<dbReference type="Gene3D" id="3.20.20.140">
    <property type="entry name" value="Metal-dependent hydrolases"/>
    <property type="match status" value="1"/>
</dbReference>
<evidence type="ECO:0000256" key="4">
    <source>
        <dbReference type="ARBA" id="ARBA00047720"/>
    </source>
</evidence>
<dbReference type="Gene3D" id="2.30.40.10">
    <property type="entry name" value="Urease, subunit C, domain 1"/>
    <property type="match status" value="1"/>
</dbReference>
<evidence type="ECO:0000256" key="3">
    <source>
        <dbReference type="ARBA" id="ARBA00022801"/>
    </source>
</evidence>
<comment type="catalytic activity">
    <reaction evidence="4">
        <text>adenine + H2O + H(+) = hypoxanthine + NH4(+)</text>
        <dbReference type="Rhea" id="RHEA:23688"/>
        <dbReference type="ChEBI" id="CHEBI:15377"/>
        <dbReference type="ChEBI" id="CHEBI:15378"/>
        <dbReference type="ChEBI" id="CHEBI:16708"/>
        <dbReference type="ChEBI" id="CHEBI:17368"/>
        <dbReference type="ChEBI" id="CHEBI:28938"/>
        <dbReference type="EC" id="3.5.4.2"/>
    </reaction>
</comment>
<proteinExistence type="inferred from homology"/>
<dbReference type="SUPFAM" id="SSF51556">
    <property type="entry name" value="Metallo-dependent hydrolases"/>
    <property type="match status" value="1"/>
</dbReference>
<dbReference type="GO" id="GO:0000034">
    <property type="term" value="F:adenine deaminase activity"/>
    <property type="evidence" value="ECO:0007669"/>
    <property type="project" value="UniProtKB-EC"/>
</dbReference>
<evidence type="ECO:0000256" key="2">
    <source>
        <dbReference type="ARBA" id="ARBA00012782"/>
    </source>
</evidence>
<gene>
    <name evidence="7" type="ORF">HNR53_001024</name>
</gene>
<dbReference type="RefSeq" id="WP_184523443.1">
    <property type="nucleotide sequence ID" value="NZ_JACHGK010000002.1"/>
</dbReference>
<dbReference type="InterPro" id="IPR011059">
    <property type="entry name" value="Metal-dep_hydrolase_composite"/>
</dbReference>
<evidence type="ECO:0000256" key="1">
    <source>
        <dbReference type="ARBA" id="ARBA00006773"/>
    </source>
</evidence>
<evidence type="ECO:0000313" key="7">
    <source>
        <dbReference type="EMBL" id="MBB6444416.1"/>
    </source>
</evidence>
<feature type="domain" description="Amidohydrolase-related" evidence="5">
    <location>
        <begin position="78"/>
        <end position="361"/>
    </location>
</feature>
<dbReference type="Proteomes" id="UP000531594">
    <property type="component" value="Unassembled WGS sequence"/>
</dbReference>
<evidence type="ECO:0000259" key="5">
    <source>
        <dbReference type="Pfam" id="PF01979"/>
    </source>
</evidence>
<dbReference type="SUPFAM" id="SSF51338">
    <property type="entry name" value="Composite domain of metallo-dependent hydrolases"/>
    <property type="match status" value="1"/>
</dbReference>
<comment type="similarity">
    <text evidence="1">Belongs to the metallo-dependent hydrolases superfamily. Adenine deaminase family.</text>
</comment>
<dbReference type="EC" id="3.5.4.2" evidence="2"/>
<dbReference type="PANTHER" id="PTHR11113:SF6">
    <property type="entry name" value="ADENINE DEAMINASE YERA-RELATED"/>
    <property type="match status" value="1"/>
</dbReference>